<dbReference type="PANTHER" id="PTHR43418:SF4">
    <property type="entry name" value="MULTIFUNCTIONAL TRYPTOPHAN BIOSYNTHESIS PROTEIN"/>
    <property type="match status" value="1"/>
</dbReference>
<dbReference type="EC" id="4.1.3.27" evidence="3"/>
<evidence type="ECO:0000313" key="3">
    <source>
        <dbReference type="EMBL" id="ASJ71689.1"/>
    </source>
</evidence>
<dbReference type="KEGG" id="gai:IMCC3135_07930"/>
<evidence type="ECO:0000313" key="4">
    <source>
        <dbReference type="Proteomes" id="UP000250079"/>
    </source>
</evidence>
<dbReference type="EMBL" id="CP018632">
    <property type="protein sequence ID" value="ASJ71689.1"/>
    <property type="molecule type" value="Genomic_DNA"/>
</dbReference>
<dbReference type="PROSITE" id="PS51273">
    <property type="entry name" value="GATASE_TYPE_1"/>
    <property type="match status" value="1"/>
</dbReference>
<name>A0A2Z2NKJ1_9GAMM</name>
<dbReference type="GO" id="GO:0005829">
    <property type="term" value="C:cytosol"/>
    <property type="evidence" value="ECO:0007669"/>
    <property type="project" value="TreeGrafter"/>
</dbReference>
<dbReference type="Pfam" id="PF00117">
    <property type="entry name" value="GATase"/>
    <property type="match status" value="1"/>
</dbReference>
<dbReference type="SUPFAM" id="SSF52317">
    <property type="entry name" value="Class I glutamine amidotransferase-like"/>
    <property type="match status" value="1"/>
</dbReference>
<protein>
    <submittedName>
        <fullName evidence="3">Anthranilate synthase component 2</fullName>
        <ecNumber evidence="3">4.1.3.27</ecNumber>
    </submittedName>
</protein>
<dbReference type="GO" id="GO:0004049">
    <property type="term" value="F:anthranilate synthase activity"/>
    <property type="evidence" value="ECO:0007669"/>
    <property type="project" value="UniProtKB-EC"/>
</dbReference>
<evidence type="ECO:0000259" key="2">
    <source>
        <dbReference type="Pfam" id="PF00117"/>
    </source>
</evidence>
<dbReference type="InterPro" id="IPR029062">
    <property type="entry name" value="Class_I_gatase-like"/>
</dbReference>
<dbReference type="GO" id="GO:0000162">
    <property type="term" value="P:L-tryptophan biosynthetic process"/>
    <property type="evidence" value="ECO:0007669"/>
    <property type="project" value="TreeGrafter"/>
</dbReference>
<keyword evidence="1" id="KW-0315">Glutamine amidotransferase</keyword>
<dbReference type="PRINTS" id="PR00097">
    <property type="entry name" value="ANTSNTHASEII"/>
</dbReference>
<accession>A0A2Z2NKJ1</accession>
<dbReference type="PANTHER" id="PTHR43418">
    <property type="entry name" value="MULTIFUNCTIONAL TRYPTOPHAN BIOSYNTHESIS PROTEIN-RELATED"/>
    <property type="match status" value="1"/>
</dbReference>
<dbReference type="InterPro" id="IPR017926">
    <property type="entry name" value="GATASE"/>
</dbReference>
<sequence>MSILAVIDNYDSFTWNLVQYAGELGCEVQVFRNDKISCDELAALQPGAIMVSPGPGRPDSAGISLPLLDRFAGKLPILGVCLGHQSIGQHFGGAIVLAKQIMHGKLSQIYHDDTGVFKGLPNPFVATRYHSLVIDRKTLPDELIETAWTQGANGEREEIMGVRHRDYLLEGVQFHPESISSEHGHDLLANFLKRAGLLPRTQ</sequence>
<dbReference type="PRINTS" id="PR00096">
    <property type="entry name" value="GATASE"/>
</dbReference>
<proteinExistence type="predicted"/>
<dbReference type="NCBIfam" id="TIGR00566">
    <property type="entry name" value="trpG_papA"/>
    <property type="match status" value="1"/>
</dbReference>
<reference evidence="3 4" key="1">
    <citation type="submission" date="2016-12" db="EMBL/GenBank/DDBJ databases">
        <authorList>
            <person name="Song W.-J."/>
            <person name="Kurnit D.M."/>
        </authorList>
    </citation>
    <scope>NUCLEOTIDE SEQUENCE [LARGE SCALE GENOMIC DNA]</scope>
    <source>
        <strain evidence="3 4">IMCC3135</strain>
    </source>
</reference>
<dbReference type="InterPro" id="IPR006221">
    <property type="entry name" value="TrpG/PapA_dom"/>
</dbReference>
<keyword evidence="4" id="KW-1185">Reference proteome</keyword>
<dbReference type="Proteomes" id="UP000250079">
    <property type="component" value="Chromosome"/>
</dbReference>
<dbReference type="InterPro" id="IPR050472">
    <property type="entry name" value="Anth_synth/Amidotransfase"/>
</dbReference>
<dbReference type="Gene3D" id="3.40.50.880">
    <property type="match status" value="1"/>
</dbReference>
<dbReference type="FunFam" id="3.40.50.880:FF:000003">
    <property type="entry name" value="Anthranilate synthase component II"/>
    <property type="match status" value="1"/>
</dbReference>
<dbReference type="PRINTS" id="PR00099">
    <property type="entry name" value="CPSGATASE"/>
</dbReference>
<feature type="domain" description="Glutamine amidotransferase" evidence="2">
    <location>
        <begin position="6"/>
        <end position="193"/>
    </location>
</feature>
<gene>
    <name evidence="3" type="primary">trpG</name>
    <name evidence="3" type="ORF">IMCC3135_07930</name>
</gene>
<organism evidence="3 4">
    <name type="scientific">Granulosicoccus antarcticus IMCC3135</name>
    <dbReference type="NCBI Taxonomy" id="1192854"/>
    <lineage>
        <taxon>Bacteria</taxon>
        <taxon>Pseudomonadati</taxon>
        <taxon>Pseudomonadota</taxon>
        <taxon>Gammaproteobacteria</taxon>
        <taxon>Chromatiales</taxon>
        <taxon>Granulosicoccaceae</taxon>
        <taxon>Granulosicoccus</taxon>
    </lineage>
</organism>
<keyword evidence="3" id="KW-0456">Lyase</keyword>
<evidence type="ECO:0000256" key="1">
    <source>
        <dbReference type="ARBA" id="ARBA00022962"/>
    </source>
</evidence>
<dbReference type="CDD" id="cd01743">
    <property type="entry name" value="GATase1_Anthranilate_Synthase"/>
    <property type="match status" value="1"/>
</dbReference>
<dbReference type="AlphaFoldDB" id="A0A2Z2NKJ1"/>